<feature type="chain" id="PRO_5043866662" description="Phosphatidylglycerol/phosphatidylinositol transfer protein" evidence="8">
    <location>
        <begin position="19"/>
        <end position="170"/>
    </location>
</feature>
<sequence>MLRRSLIGFLCLFTLANAAQVPLKSAGEAHTLDSWSYEDCGQPTDAIQIESISVSPDPPQPGKDLSVTVKAKAIERIEKGAYAQVTVKLGLIKLLSKEFDVCDEARNAEAEVQCPVEEGSYEVTQTVALPKEIPKAKFKVEVRGYTKDDDDMVCLNLVVDFMKKFPGLSW</sequence>
<evidence type="ECO:0000256" key="3">
    <source>
        <dbReference type="ARBA" id="ARBA00011245"/>
    </source>
</evidence>
<dbReference type="PANTHER" id="PTHR11306:SF0">
    <property type="entry name" value="PHOSPHATIDYLGLYCEROL_PHOSPHATIDYLINOSITOL TRANSFER PROTEIN"/>
    <property type="match status" value="1"/>
</dbReference>
<proteinExistence type="inferred from homology"/>
<dbReference type="GO" id="GO:0032366">
    <property type="term" value="P:intracellular sterol transport"/>
    <property type="evidence" value="ECO:0007669"/>
    <property type="project" value="InterPro"/>
</dbReference>
<feature type="signal peptide" evidence="8">
    <location>
        <begin position="1"/>
        <end position="18"/>
    </location>
</feature>
<dbReference type="GO" id="GO:0032934">
    <property type="term" value="F:sterol binding"/>
    <property type="evidence" value="ECO:0007669"/>
    <property type="project" value="InterPro"/>
</dbReference>
<name>A0AAW0E5G7_9AGAR</name>
<dbReference type="EMBL" id="JAYKXP010000004">
    <property type="protein sequence ID" value="KAK7058893.1"/>
    <property type="molecule type" value="Genomic_DNA"/>
</dbReference>
<gene>
    <name evidence="10" type="primary">NPC2</name>
    <name evidence="10" type="ORF">VNI00_001517</name>
</gene>
<reference evidence="10 11" key="1">
    <citation type="submission" date="2024-01" db="EMBL/GenBank/DDBJ databases">
        <title>A draft genome for a cacao thread blight-causing isolate of Paramarasmius palmivorus.</title>
        <authorList>
            <person name="Baruah I.K."/>
            <person name="Bukari Y."/>
            <person name="Amoako-Attah I."/>
            <person name="Meinhardt L.W."/>
            <person name="Bailey B.A."/>
            <person name="Cohen S.P."/>
        </authorList>
    </citation>
    <scope>NUCLEOTIDE SEQUENCE [LARGE SCALE GENOMIC DNA]</scope>
    <source>
        <strain evidence="10 11">GH-12</strain>
    </source>
</reference>
<accession>A0AAW0E5G7</accession>
<keyword evidence="5" id="KW-0813">Transport</keyword>
<dbReference type="InterPro" id="IPR036846">
    <property type="entry name" value="GM2-AP_sf"/>
</dbReference>
<evidence type="ECO:0000256" key="7">
    <source>
        <dbReference type="ARBA" id="ARBA00023055"/>
    </source>
</evidence>
<dbReference type="AlphaFoldDB" id="A0AAW0E5G7"/>
<feature type="domain" description="MD-2-related lipid-recognition" evidence="9">
    <location>
        <begin position="37"/>
        <end position="159"/>
    </location>
</feature>
<dbReference type="CDD" id="cd00917">
    <property type="entry name" value="PG-PI_TP"/>
    <property type="match status" value="1"/>
</dbReference>
<dbReference type="InterPro" id="IPR033917">
    <property type="entry name" value="ML_PG-PI_TP"/>
</dbReference>
<organism evidence="10 11">
    <name type="scientific">Paramarasmius palmivorus</name>
    <dbReference type="NCBI Taxonomy" id="297713"/>
    <lineage>
        <taxon>Eukaryota</taxon>
        <taxon>Fungi</taxon>
        <taxon>Dikarya</taxon>
        <taxon>Basidiomycota</taxon>
        <taxon>Agaricomycotina</taxon>
        <taxon>Agaricomycetes</taxon>
        <taxon>Agaricomycetidae</taxon>
        <taxon>Agaricales</taxon>
        <taxon>Marasmiineae</taxon>
        <taxon>Marasmiaceae</taxon>
        <taxon>Paramarasmius</taxon>
    </lineage>
</organism>
<comment type="caution">
    <text evidence="10">The sequence shown here is derived from an EMBL/GenBank/DDBJ whole genome shotgun (WGS) entry which is preliminary data.</text>
</comment>
<dbReference type="InterPro" id="IPR014756">
    <property type="entry name" value="Ig_E-set"/>
</dbReference>
<evidence type="ECO:0000256" key="8">
    <source>
        <dbReference type="SAM" id="SignalP"/>
    </source>
</evidence>
<dbReference type="Proteomes" id="UP001383192">
    <property type="component" value="Unassembled WGS sequence"/>
</dbReference>
<dbReference type="Gene3D" id="2.70.220.10">
    <property type="entry name" value="Ganglioside GM2 activator"/>
    <property type="match status" value="2"/>
</dbReference>
<evidence type="ECO:0000256" key="4">
    <source>
        <dbReference type="ARBA" id="ARBA00016056"/>
    </source>
</evidence>
<protein>
    <recommendedName>
        <fullName evidence="4">Phosphatidylglycerol/phosphatidylinositol transfer protein</fullName>
    </recommendedName>
</protein>
<comment type="similarity">
    <text evidence="2">Belongs to the NPC2 family.</text>
</comment>
<dbReference type="SMART" id="SM00737">
    <property type="entry name" value="ML"/>
    <property type="match status" value="1"/>
</dbReference>
<evidence type="ECO:0000256" key="1">
    <source>
        <dbReference type="ARBA" id="ARBA00002053"/>
    </source>
</evidence>
<evidence type="ECO:0000256" key="2">
    <source>
        <dbReference type="ARBA" id="ARBA00006370"/>
    </source>
</evidence>
<dbReference type="Pfam" id="PF02221">
    <property type="entry name" value="E1_DerP2_DerF2"/>
    <property type="match status" value="1"/>
</dbReference>
<comment type="function">
    <text evidence="1">Catalyzes the intermembrane transfer of phosphatidylglycerol and phosphatidylinositol.</text>
</comment>
<keyword evidence="11" id="KW-1185">Reference proteome</keyword>
<dbReference type="FunFam" id="2.70.220.10:FF:000004">
    <property type="entry name" value="Related to phosphatidylglycerol/phosphatidylinositol transfer protein"/>
    <property type="match status" value="1"/>
</dbReference>
<comment type="subunit">
    <text evidence="3">Monomer.</text>
</comment>
<dbReference type="InterPro" id="IPR039670">
    <property type="entry name" value="NPC2-like"/>
</dbReference>
<evidence type="ECO:0000313" key="11">
    <source>
        <dbReference type="Proteomes" id="UP001383192"/>
    </source>
</evidence>
<evidence type="ECO:0000256" key="5">
    <source>
        <dbReference type="ARBA" id="ARBA00022448"/>
    </source>
</evidence>
<dbReference type="SUPFAM" id="SSF81296">
    <property type="entry name" value="E set domains"/>
    <property type="match status" value="1"/>
</dbReference>
<dbReference type="InterPro" id="IPR003172">
    <property type="entry name" value="ML_dom"/>
</dbReference>
<evidence type="ECO:0000313" key="10">
    <source>
        <dbReference type="EMBL" id="KAK7058893.1"/>
    </source>
</evidence>
<evidence type="ECO:0000256" key="6">
    <source>
        <dbReference type="ARBA" id="ARBA00022729"/>
    </source>
</evidence>
<keyword evidence="6 8" id="KW-0732">Signal</keyword>
<evidence type="ECO:0000259" key="9">
    <source>
        <dbReference type="SMART" id="SM00737"/>
    </source>
</evidence>
<keyword evidence="7" id="KW-0445">Lipid transport</keyword>
<dbReference type="PANTHER" id="PTHR11306">
    <property type="entry name" value="NIEMANN PICK TYPE C2 PROTEIN NPC2-RELATED"/>
    <property type="match status" value="1"/>
</dbReference>